<evidence type="ECO:0000256" key="6">
    <source>
        <dbReference type="ARBA" id="ARBA00048117"/>
    </source>
</evidence>
<dbReference type="EC" id="2.3.1.234" evidence="7"/>
<organism evidence="9 10">
    <name type="scientific">Candidatus Doriopsillibacter californiensis</name>
    <dbReference type="NCBI Taxonomy" id="2970740"/>
    <lineage>
        <taxon>Bacteria</taxon>
        <taxon>Pseudomonadati</taxon>
        <taxon>Pseudomonadota</taxon>
        <taxon>Gammaproteobacteria</taxon>
        <taxon>Candidatus Tethybacterales</taxon>
        <taxon>Candidatus Persebacteraceae</taxon>
        <taxon>Candidatus Doriopsillibacter</taxon>
    </lineage>
</organism>
<dbReference type="SUPFAM" id="SSF53067">
    <property type="entry name" value="Actin-like ATPase domain"/>
    <property type="match status" value="2"/>
</dbReference>
<reference evidence="9" key="2">
    <citation type="journal article" date="2023" name="Microbiome">
        <title>Synthase-selected sorting approach identifies a beta-lactone synthase in a nudibranch symbiotic bacterium.</title>
        <authorList>
            <person name="Dzunkova M."/>
            <person name="La Clair J.J."/>
            <person name="Tyml T."/>
            <person name="Doud D."/>
            <person name="Schulz F."/>
            <person name="Piquer-Esteban S."/>
            <person name="Porcel Sanchis D."/>
            <person name="Osborn A."/>
            <person name="Robinson D."/>
            <person name="Louie K.B."/>
            <person name="Bowen B.P."/>
            <person name="Bowers R.M."/>
            <person name="Lee J."/>
            <person name="Arnau V."/>
            <person name="Diaz-Villanueva W."/>
            <person name="Stepanauskas R."/>
            <person name="Gosliner T."/>
            <person name="Date S.V."/>
            <person name="Northen T.R."/>
            <person name="Cheng J.F."/>
            <person name="Burkart M.D."/>
            <person name="Woyke T."/>
        </authorList>
    </citation>
    <scope>NUCLEOTIDE SEQUENCE</scope>
    <source>
        <strain evidence="9">Df01</strain>
    </source>
</reference>
<comment type="subcellular location">
    <subcellularLocation>
        <location evidence="7">Cytoplasm</location>
    </subcellularLocation>
</comment>
<comment type="caution">
    <text evidence="9">The sequence shown here is derived from an EMBL/GenBank/DDBJ whole genome shotgun (WGS) entry which is preliminary data.</text>
</comment>
<feature type="binding site" evidence="7">
    <location>
        <begin position="133"/>
        <end position="137"/>
    </location>
    <ligand>
        <name>substrate</name>
    </ligand>
</feature>
<keyword evidence="10" id="KW-1185">Reference proteome</keyword>
<feature type="binding site" evidence="7">
    <location>
        <position position="270"/>
    </location>
    <ligand>
        <name>substrate</name>
    </ligand>
</feature>
<keyword evidence="4 7" id="KW-0408">Iron</keyword>
<evidence type="ECO:0000256" key="5">
    <source>
        <dbReference type="ARBA" id="ARBA00023315"/>
    </source>
</evidence>
<proteinExistence type="inferred from homology"/>
<feature type="binding site" evidence="7">
    <location>
        <position position="298"/>
    </location>
    <ligand>
        <name>Fe cation</name>
        <dbReference type="ChEBI" id="CHEBI:24875"/>
    </ligand>
</feature>
<reference evidence="9" key="1">
    <citation type="submission" date="2022-08" db="EMBL/GenBank/DDBJ databases">
        <authorList>
            <person name="Dzunkova M."/>
            <person name="La Clair J."/>
            <person name="Tyml T."/>
            <person name="Doud D."/>
            <person name="Schulz F."/>
            <person name="Piquer S."/>
            <person name="Porcel Sanchis D."/>
            <person name="Osborn A."/>
            <person name="Robinson D."/>
            <person name="Louie K.B."/>
            <person name="Bowen B.P."/>
            <person name="Bowers R."/>
            <person name="Lee J."/>
            <person name="Arnau Llombart V."/>
            <person name="Diaz Villanueva W."/>
            <person name="Gosliner T."/>
            <person name="Northen T."/>
            <person name="Cheng J.-F."/>
            <person name="Burkart M.D."/>
            <person name="Woyke T."/>
        </authorList>
    </citation>
    <scope>NUCLEOTIDE SEQUENCE</scope>
    <source>
        <strain evidence="9">Df01</strain>
    </source>
</reference>
<dbReference type="EMBL" id="JANQAO010000003">
    <property type="protein sequence ID" value="MDM5147707.1"/>
    <property type="molecule type" value="Genomic_DNA"/>
</dbReference>
<evidence type="ECO:0000256" key="2">
    <source>
        <dbReference type="ARBA" id="ARBA00022694"/>
    </source>
</evidence>
<dbReference type="InterPro" id="IPR022450">
    <property type="entry name" value="TsaD"/>
</dbReference>
<evidence type="ECO:0000259" key="8">
    <source>
        <dbReference type="Pfam" id="PF00814"/>
    </source>
</evidence>
<feature type="binding site" evidence="7">
    <location>
        <position position="166"/>
    </location>
    <ligand>
        <name>substrate</name>
    </ligand>
</feature>
<dbReference type="Pfam" id="PF00814">
    <property type="entry name" value="TsaD"/>
    <property type="match status" value="1"/>
</dbReference>
<evidence type="ECO:0000256" key="7">
    <source>
        <dbReference type="HAMAP-Rule" id="MF_01445"/>
    </source>
</evidence>
<comment type="function">
    <text evidence="7">Required for the formation of a threonylcarbamoyl group on adenosine at position 37 (t(6)A37) in tRNAs that read codons beginning with adenine. Is involved in the transfer of the threonylcarbamoyl moiety of threonylcarbamoyl-AMP (TC-AMP) to the N6 group of A37, together with TsaE and TsaB. TsaD likely plays a direct catalytic role in this reaction.</text>
</comment>
<sequence>MEKVILAFETSCDETACALYSKQRGLLGERVYSQWRRHRPYGGVVPELASRDHLRRALPLVDDLLKTTNVRPTKIAYTRGPGLASALLAGATVASGLAFTWGLPLVGVNHLAGHLLSPLLSNPHFAFPYLALLVSGGHTQLWQVKSPDSLLLLGETLDDAAGEAFDKTAVLLDLGYPGGGALEKLAATGNTERFSLPSPAQPNCQFSFSGLKTAVRRLAAKQDCDDDAVRADIAASFQATVARGLARQVSQAIEKLGAERLAIVGGVAQNKYVQNTLQAVCAAKNTELCSPLPMHCGDNAAMIALAAAFQSISSDHEYRFGVEPGFAV</sequence>
<comment type="cofactor">
    <cofactor evidence="7">
        <name>Fe(2+)</name>
        <dbReference type="ChEBI" id="CHEBI:29033"/>
    </cofactor>
    <text evidence="7">Binds 1 Fe(2+) ion per subunit.</text>
</comment>
<dbReference type="GO" id="GO:0061711">
    <property type="term" value="F:tRNA N(6)-L-threonylcarbamoyladenine synthase activity"/>
    <property type="evidence" value="ECO:0007669"/>
    <property type="project" value="UniProtKB-EC"/>
</dbReference>
<evidence type="ECO:0000256" key="4">
    <source>
        <dbReference type="ARBA" id="ARBA00023004"/>
    </source>
</evidence>
<keyword evidence="3 7" id="KW-0479">Metal-binding</keyword>
<feature type="binding site" evidence="7">
    <location>
        <position position="183"/>
    </location>
    <ligand>
        <name>substrate</name>
    </ligand>
</feature>
<comment type="catalytic activity">
    <reaction evidence="6 7">
        <text>L-threonylcarbamoyladenylate + adenosine(37) in tRNA = N(6)-L-threonylcarbamoyladenosine(37) in tRNA + AMP + H(+)</text>
        <dbReference type="Rhea" id="RHEA:37059"/>
        <dbReference type="Rhea" id="RHEA-COMP:10162"/>
        <dbReference type="Rhea" id="RHEA-COMP:10163"/>
        <dbReference type="ChEBI" id="CHEBI:15378"/>
        <dbReference type="ChEBI" id="CHEBI:73682"/>
        <dbReference type="ChEBI" id="CHEBI:74411"/>
        <dbReference type="ChEBI" id="CHEBI:74418"/>
        <dbReference type="ChEBI" id="CHEBI:456215"/>
        <dbReference type="EC" id="2.3.1.234"/>
    </reaction>
</comment>
<dbReference type="InterPro" id="IPR043129">
    <property type="entry name" value="ATPase_NBD"/>
</dbReference>
<keyword evidence="5 7" id="KW-0012">Acyltransferase</keyword>
<dbReference type="HAMAP" id="MF_01445">
    <property type="entry name" value="TsaD"/>
    <property type="match status" value="1"/>
</dbReference>
<dbReference type="Proteomes" id="UP001168167">
    <property type="component" value="Unassembled WGS sequence"/>
</dbReference>
<feature type="binding site" evidence="7">
    <location>
        <position position="114"/>
    </location>
    <ligand>
        <name>Fe cation</name>
        <dbReference type="ChEBI" id="CHEBI:24875"/>
    </ligand>
</feature>
<evidence type="ECO:0000256" key="3">
    <source>
        <dbReference type="ARBA" id="ARBA00022723"/>
    </source>
</evidence>
<accession>A0ABT7QLY9</accession>
<dbReference type="InterPro" id="IPR017861">
    <property type="entry name" value="KAE1/TsaD"/>
</dbReference>
<feature type="domain" description="Gcp-like" evidence="8">
    <location>
        <begin position="26"/>
        <end position="304"/>
    </location>
</feature>
<feature type="binding site" evidence="7">
    <location>
        <position position="110"/>
    </location>
    <ligand>
        <name>Fe cation</name>
        <dbReference type="ChEBI" id="CHEBI:24875"/>
    </ligand>
</feature>
<feature type="binding site" evidence="7">
    <location>
        <position position="179"/>
    </location>
    <ligand>
        <name>substrate</name>
    </ligand>
</feature>
<keyword evidence="2 7" id="KW-0819">tRNA processing</keyword>
<dbReference type="Gene3D" id="3.30.420.40">
    <property type="match status" value="2"/>
</dbReference>
<dbReference type="NCBIfam" id="TIGR00329">
    <property type="entry name" value="gcp_kae1"/>
    <property type="match status" value="1"/>
</dbReference>
<dbReference type="NCBIfam" id="TIGR03723">
    <property type="entry name" value="T6A_TsaD_YgjD"/>
    <property type="match status" value="1"/>
</dbReference>
<evidence type="ECO:0000256" key="1">
    <source>
        <dbReference type="ARBA" id="ARBA00022679"/>
    </source>
</evidence>
<gene>
    <name evidence="7 9" type="primary">tsaD</name>
    <name evidence="9" type="ORF">NQX30_04905</name>
</gene>
<dbReference type="PRINTS" id="PR00789">
    <property type="entry name" value="OSIALOPTASE"/>
</dbReference>
<dbReference type="InterPro" id="IPR000905">
    <property type="entry name" value="Gcp-like_dom"/>
</dbReference>
<comment type="similarity">
    <text evidence="7">Belongs to the KAE1 / TsaD family.</text>
</comment>
<keyword evidence="7" id="KW-0963">Cytoplasm</keyword>
<evidence type="ECO:0000313" key="9">
    <source>
        <dbReference type="EMBL" id="MDM5147707.1"/>
    </source>
</evidence>
<dbReference type="PANTHER" id="PTHR11735">
    <property type="entry name" value="TRNA N6-ADENOSINE THREONYLCARBAMOYLTRANSFERASE"/>
    <property type="match status" value="1"/>
</dbReference>
<keyword evidence="1 7" id="KW-0808">Transferase</keyword>
<evidence type="ECO:0000313" key="10">
    <source>
        <dbReference type="Proteomes" id="UP001168167"/>
    </source>
</evidence>
<protein>
    <recommendedName>
        <fullName evidence="7">tRNA N6-adenosine threonylcarbamoyltransferase</fullName>
        <ecNumber evidence="7">2.3.1.234</ecNumber>
    </recommendedName>
    <alternativeName>
        <fullName evidence="7">N6-L-threonylcarbamoyladenine synthase</fullName>
        <shortName evidence="7">t(6)A synthase</shortName>
    </alternativeName>
    <alternativeName>
        <fullName evidence="7">t(6)A37 threonylcarbamoyladenosine biosynthesis protein TsaD</fullName>
    </alternativeName>
    <alternativeName>
        <fullName evidence="7">tRNA threonylcarbamoyladenosine biosynthesis protein TsaD</fullName>
    </alternativeName>
</protein>
<name>A0ABT7QLY9_9GAMM</name>
<dbReference type="PANTHER" id="PTHR11735:SF6">
    <property type="entry name" value="TRNA N6-ADENOSINE THREONYLCARBAMOYLTRANSFERASE, MITOCHONDRIAL"/>
    <property type="match status" value="1"/>
</dbReference>